<dbReference type="InterPro" id="IPR039771">
    <property type="entry name" value="Csl4"/>
</dbReference>
<comment type="similarity">
    <text evidence="2">Belongs to the CSL4 family.</text>
</comment>
<keyword evidence="2" id="KW-0963">Cytoplasm</keyword>
<dbReference type="NCBIfam" id="NF034126">
    <property type="entry name" value="PRK09521.1"/>
    <property type="match status" value="1"/>
</dbReference>
<reference evidence="4" key="1">
    <citation type="journal article" date="2020" name="ISME J.">
        <title>Gammaproteobacteria mediating utilization of methyl-, sulfur- and petroleum organic compounds in deep ocean hydrothermal plumes.</title>
        <authorList>
            <person name="Zhou Z."/>
            <person name="Liu Y."/>
            <person name="Pan J."/>
            <person name="Cron B.R."/>
            <person name="Toner B.M."/>
            <person name="Anantharaman K."/>
            <person name="Breier J.A."/>
            <person name="Dick G.J."/>
            <person name="Li M."/>
        </authorList>
    </citation>
    <scope>NUCLEOTIDE SEQUENCE</scope>
    <source>
        <strain evidence="4">SZUA-1435</strain>
    </source>
</reference>
<evidence type="ECO:0000256" key="1">
    <source>
        <dbReference type="ARBA" id="ARBA00022835"/>
    </source>
</evidence>
<keyword evidence="1 2" id="KW-0271">Exosome</keyword>
<comment type="subunit">
    <text evidence="2">Component of the archaeal exosome complex. Forms a trimer of Rrp4 and/or Csl4 subunits. The trimer associates with an hexameric ring-like arrangement composed of 3 Rrp41-Rrp42 heterodimers. Interacts with DnaG.</text>
</comment>
<dbReference type="PANTHER" id="PTHR12686:SF8">
    <property type="entry name" value="EXOSOME COMPLEX COMPONENT CSL4"/>
    <property type="match status" value="1"/>
</dbReference>
<evidence type="ECO:0000259" key="3">
    <source>
        <dbReference type="PROSITE" id="PS50126"/>
    </source>
</evidence>
<comment type="caution">
    <text evidence="4">The sequence shown here is derived from an EMBL/GenBank/DDBJ whole genome shotgun (WGS) entry which is preliminary data.</text>
</comment>
<organism evidence="4 5">
    <name type="scientific">Ignisphaera aggregans</name>
    <dbReference type="NCBI Taxonomy" id="334771"/>
    <lineage>
        <taxon>Archaea</taxon>
        <taxon>Thermoproteota</taxon>
        <taxon>Thermoprotei</taxon>
        <taxon>Desulfurococcales</taxon>
        <taxon>Desulfurococcaceae</taxon>
        <taxon>Ignisphaera</taxon>
    </lineage>
</organism>
<dbReference type="GO" id="GO:0005737">
    <property type="term" value="C:cytoplasm"/>
    <property type="evidence" value="ECO:0007669"/>
    <property type="project" value="UniProtKB-SubCell"/>
</dbReference>
<dbReference type="InterPro" id="IPR003029">
    <property type="entry name" value="S1_domain"/>
</dbReference>
<dbReference type="GO" id="GO:0000178">
    <property type="term" value="C:exosome (RNase complex)"/>
    <property type="evidence" value="ECO:0007669"/>
    <property type="project" value="UniProtKB-KW"/>
</dbReference>
<dbReference type="GO" id="GO:0008270">
    <property type="term" value="F:zinc ion binding"/>
    <property type="evidence" value="ECO:0007669"/>
    <property type="project" value="UniProtKB-UniRule"/>
</dbReference>
<dbReference type="GO" id="GO:0006401">
    <property type="term" value="P:RNA catabolic process"/>
    <property type="evidence" value="ECO:0007669"/>
    <property type="project" value="UniProtKB-UniRule"/>
</dbReference>
<evidence type="ECO:0000313" key="4">
    <source>
        <dbReference type="EMBL" id="HIP57302.1"/>
    </source>
</evidence>
<dbReference type="SMART" id="SM00316">
    <property type="entry name" value="S1"/>
    <property type="match status" value="1"/>
</dbReference>
<dbReference type="Gene3D" id="2.20.70.10">
    <property type="match status" value="1"/>
</dbReference>
<evidence type="ECO:0000256" key="2">
    <source>
        <dbReference type="HAMAP-Rule" id="MF_00975"/>
    </source>
</evidence>
<keyword evidence="2" id="KW-0479">Metal-binding</keyword>
<dbReference type="HAMAP" id="MF_00975">
    <property type="entry name" value="Exosome_Csl4"/>
    <property type="match status" value="1"/>
</dbReference>
<dbReference type="InterPro" id="IPR012340">
    <property type="entry name" value="NA-bd_OB-fold"/>
</dbReference>
<dbReference type="InterPro" id="IPR025721">
    <property type="entry name" value="Exosome_cplx_N_dom"/>
</dbReference>
<feature type="domain" description="S1 motif" evidence="3">
    <location>
        <begin position="64"/>
        <end position="129"/>
    </location>
</feature>
<dbReference type="PROSITE" id="PS50126">
    <property type="entry name" value="S1"/>
    <property type="match status" value="1"/>
</dbReference>
<proteinExistence type="inferred from homology"/>
<dbReference type="EMBL" id="DQTV01000081">
    <property type="protein sequence ID" value="HIP57302.1"/>
    <property type="molecule type" value="Genomic_DNA"/>
</dbReference>
<feature type="binding site" evidence="2">
    <location>
        <position position="150"/>
    </location>
    <ligand>
        <name>Zn(2+)</name>
        <dbReference type="ChEBI" id="CHEBI:29105"/>
    </ligand>
</feature>
<dbReference type="Gene3D" id="2.40.50.140">
    <property type="entry name" value="Nucleic acid-binding proteins"/>
    <property type="match status" value="1"/>
</dbReference>
<comment type="function">
    <text evidence="2">Non-catalytic component of the exosome, which is a complex involved in RNA degradation. Increases the RNA binding and the efficiency of RNA degradation. Helpful for the interaction of the exosome with A-poor RNAs.</text>
</comment>
<gene>
    <name evidence="2" type="primary">csl4</name>
    <name evidence="4" type="ORF">EYH02_04460</name>
</gene>
<name>A0A832Z036_9CREN</name>
<sequence>MSSQPHIVTPSDYLCVEEEFMPSSGTYVDNGAVRAAIVGFVVYDFLSRRVSVKPVKPLRIPKAGDTVVGIVTAVRDEIAIVKVLGFDIYNTFKNPFTGLLHISQASETRVQNLYEVVRLGDLIKAKVLNNYIPLLLSTKEPKFGVILAYCSRCGAILVKKDSNLICPRCHSVEARKASIEYLALAPAKHGRHHG</sequence>
<dbReference type="Proteomes" id="UP000605805">
    <property type="component" value="Unassembled WGS sequence"/>
</dbReference>
<dbReference type="GO" id="GO:0006396">
    <property type="term" value="P:RNA processing"/>
    <property type="evidence" value="ECO:0007669"/>
    <property type="project" value="InterPro"/>
</dbReference>
<keyword evidence="2" id="KW-0862">Zinc</keyword>
<dbReference type="AlphaFoldDB" id="A0A832Z036"/>
<feature type="binding site" evidence="2">
    <location>
        <position position="153"/>
    </location>
    <ligand>
        <name>Zn(2+)</name>
        <dbReference type="ChEBI" id="CHEBI:29105"/>
    </ligand>
</feature>
<dbReference type="Pfam" id="PF14382">
    <property type="entry name" value="ECR1_N"/>
    <property type="match status" value="1"/>
</dbReference>
<dbReference type="InterPro" id="IPR030850">
    <property type="entry name" value="Exosome_Csl4_arc"/>
</dbReference>
<protein>
    <recommendedName>
        <fullName evidence="2">Exosome complex component Csl4</fullName>
    </recommendedName>
</protein>
<feature type="binding site" evidence="2">
    <location>
        <position position="169"/>
    </location>
    <ligand>
        <name>Zn(2+)</name>
        <dbReference type="ChEBI" id="CHEBI:29105"/>
    </ligand>
</feature>
<dbReference type="SUPFAM" id="SSF50249">
    <property type="entry name" value="Nucleic acid-binding proteins"/>
    <property type="match status" value="1"/>
</dbReference>
<dbReference type="PANTHER" id="PTHR12686">
    <property type="entry name" value="3'-5' EXORIBONUCLEASE CSL4-RELATED"/>
    <property type="match status" value="1"/>
</dbReference>
<dbReference type="SUPFAM" id="SSF110324">
    <property type="entry name" value="Ribosomal L27 protein-like"/>
    <property type="match status" value="1"/>
</dbReference>
<dbReference type="Gene3D" id="2.40.50.100">
    <property type="match status" value="1"/>
</dbReference>
<accession>A0A832Z036</accession>
<dbReference type="GO" id="GO:0003676">
    <property type="term" value="F:nucleic acid binding"/>
    <property type="evidence" value="ECO:0007669"/>
    <property type="project" value="InterPro"/>
</dbReference>
<comment type="subcellular location">
    <subcellularLocation>
        <location evidence="2">Cytoplasm</location>
    </subcellularLocation>
</comment>
<feature type="binding site" evidence="2">
    <location>
        <position position="166"/>
    </location>
    <ligand>
        <name>Zn(2+)</name>
        <dbReference type="ChEBI" id="CHEBI:29105"/>
    </ligand>
</feature>
<evidence type="ECO:0000313" key="5">
    <source>
        <dbReference type="Proteomes" id="UP000605805"/>
    </source>
</evidence>